<accession>A0A0A2L1L6</accession>
<protein>
    <submittedName>
        <fullName evidence="1">Uncharacterized protein</fullName>
    </submittedName>
</protein>
<evidence type="ECO:0000313" key="1">
    <source>
        <dbReference type="EMBL" id="KGO73962.1"/>
    </source>
</evidence>
<sequence>MHWFQLLKALTHHFPETTKYGPGYNISHISEDLAQISTQAFRHLLHCFQGYPNPGTESYLITIFNKCALAQPPAPHSLRRLPL</sequence>
<dbReference type="EMBL" id="JQGA01000760">
    <property type="protein sequence ID" value="KGO73962.1"/>
    <property type="molecule type" value="Genomic_DNA"/>
</dbReference>
<reference evidence="1 2" key="1">
    <citation type="journal article" date="2015" name="Mol. Plant Microbe Interact.">
        <title>Genome, transcriptome, and functional analyses of Penicillium expansum provide new insights into secondary metabolism and pathogenicity.</title>
        <authorList>
            <person name="Ballester A.R."/>
            <person name="Marcet-Houben M."/>
            <person name="Levin E."/>
            <person name="Sela N."/>
            <person name="Selma-Lazaro C."/>
            <person name="Carmona L."/>
            <person name="Wisniewski M."/>
            <person name="Droby S."/>
            <person name="Gonzalez-Candelas L."/>
            <person name="Gabaldon T."/>
        </authorList>
    </citation>
    <scope>NUCLEOTIDE SEQUENCE [LARGE SCALE GENOMIC DNA]</scope>
    <source>
        <strain evidence="1 2">PHI-1</strain>
    </source>
</reference>
<gene>
    <name evidence="1" type="ORF">PITC_017180</name>
</gene>
<dbReference type="HOGENOM" id="CLU_2543297_0_0_1"/>
<dbReference type="Proteomes" id="UP000030104">
    <property type="component" value="Unassembled WGS sequence"/>
</dbReference>
<proteinExistence type="predicted"/>
<comment type="caution">
    <text evidence="1">The sequence shown here is derived from an EMBL/GenBank/DDBJ whole genome shotgun (WGS) entry which is preliminary data.</text>
</comment>
<evidence type="ECO:0000313" key="2">
    <source>
        <dbReference type="Proteomes" id="UP000030104"/>
    </source>
</evidence>
<dbReference type="OrthoDB" id="10562868at2759"/>
<organism evidence="1 2">
    <name type="scientific">Penicillium italicum</name>
    <name type="common">Blue mold</name>
    <dbReference type="NCBI Taxonomy" id="40296"/>
    <lineage>
        <taxon>Eukaryota</taxon>
        <taxon>Fungi</taxon>
        <taxon>Dikarya</taxon>
        <taxon>Ascomycota</taxon>
        <taxon>Pezizomycotina</taxon>
        <taxon>Eurotiomycetes</taxon>
        <taxon>Eurotiomycetidae</taxon>
        <taxon>Eurotiales</taxon>
        <taxon>Aspergillaceae</taxon>
        <taxon>Penicillium</taxon>
    </lineage>
</organism>
<name>A0A0A2L1L6_PENIT</name>
<keyword evidence="2" id="KW-1185">Reference proteome</keyword>
<dbReference type="AlphaFoldDB" id="A0A0A2L1L6"/>